<dbReference type="OrthoDB" id="5182641at2"/>
<protein>
    <recommendedName>
        <fullName evidence="2">RsiG-like domain-containing protein</fullName>
    </recommendedName>
</protein>
<feature type="domain" description="RsiG-like" evidence="2">
    <location>
        <begin position="21"/>
        <end position="83"/>
    </location>
</feature>
<sequence length="190" mass="21258">MIEVRPGGRRRIDRVLAEGYVRNLAELPLTELRARRDEAAQEETDLSYLRRLLHARIDIVRAEQQRRSSGGETSIVDQLASILADNAVSSSPRQGRHQQLEPSRAGEHRRHAEALVGDVDLSDVSSLSEERLEGALKTYTEAESQVSLRRREVQSVMDTINGEIAARYRSGTASVDELISRERGRTDEGA</sequence>
<evidence type="ECO:0000313" key="4">
    <source>
        <dbReference type="Proteomes" id="UP000199515"/>
    </source>
</evidence>
<dbReference type="AlphaFoldDB" id="A0A1H2ZPL7"/>
<gene>
    <name evidence="3" type="ORF">SAMN05421504_102620</name>
</gene>
<dbReference type="EMBL" id="FNON01000002">
    <property type="protein sequence ID" value="SDX19462.1"/>
    <property type="molecule type" value="Genomic_DNA"/>
</dbReference>
<dbReference type="InterPro" id="IPR055209">
    <property type="entry name" value="RsiG-like_dom"/>
</dbReference>
<dbReference type="CDD" id="cd21107">
    <property type="entry name" value="RsiG"/>
    <property type="match status" value="1"/>
</dbReference>
<organism evidence="3 4">
    <name type="scientific">Amycolatopsis xylanica</name>
    <dbReference type="NCBI Taxonomy" id="589385"/>
    <lineage>
        <taxon>Bacteria</taxon>
        <taxon>Bacillati</taxon>
        <taxon>Actinomycetota</taxon>
        <taxon>Actinomycetes</taxon>
        <taxon>Pseudonocardiales</taxon>
        <taxon>Pseudonocardiaceae</taxon>
        <taxon>Amycolatopsis</taxon>
    </lineage>
</organism>
<feature type="region of interest" description="Disordered" evidence="1">
    <location>
        <begin position="87"/>
        <end position="110"/>
    </location>
</feature>
<dbReference type="Pfam" id="PF22802">
    <property type="entry name" value="RsiG"/>
    <property type="match status" value="2"/>
</dbReference>
<evidence type="ECO:0000256" key="1">
    <source>
        <dbReference type="SAM" id="MobiDB-lite"/>
    </source>
</evidence>
<proteinExistence type="predicted"/>
<keyword evidence="4" id="KW-1185">Reference proteome</keyword>
<dbReference type="RefSeq" id="WP_091288482.1">
    <property type="nucleotide sequence ID" value="NZ_FNON01000002.1"/>
</dbReference>
<dbReference type="InterPro" id="IPR049575">
    <property type="entry name" value="RsiG-like"/>
</dbReference>
<dbReference type="STRING" id="589385.SAMN05421504_102620"/>
<evidence type="ECO:0000313" key="3">
    <source>
        <dbReference type="EMBL" id="SDX19462.1"/>
    </source>
</evidence>
<feature type="domain" description="RsiG-like" evidence="2">
    <location>
        <begin position="119"/>
        <end position="180"/>
    </location>
</feature>
<accession>A0A1H2ZPL7</accession>
<name>A0A1H2ZPL7_9PSEU</name>
<evidence type="ECO:0000259" key="2">
    <source>
        <dbReference type="Pfam" id="PF22802"/>
    </source>
</evidence>
<dbReference type="Proteomes" id="UP000199515">
    <property type="component" value="Unassembled WGS sequence"/>
</dbReference>
<reference evidence="3 4" key="1">
    <citation type="submission" date="2016-10" db="EMBL/GenBank/DDBJ databases">
        <authorList>
            <person name="de Groot N.N."/>
        </authorList>
    </citation>
    <scope>NUCLEOTIDE SEQUENCE [LARGE SCALE GENOMIC DNA]</scope>
    <source>
        <strain evidence="3 4">CPCC 202699</strain>
    </source>
</reference>